<reference evidence="1" key="1">
    <citation type="submission" date="2014-11" db="EMBL/GenBank/DDBJ databases">
        <authorList>
            <person name="Amaro Gonzalez C."/>
        </authorList>
    </citation>
    <scope>NUCLEOTIDE SEQUENCE</scope>
</reference>
<dbReference type="EMBL" id="GBXM01099274">
    <property type="protein sequence ID" value="JAH09303.1"/>
    <property type="molecule type" value="Transcribed_RNA"/>
</dbReference>
<evidence type="ECO:0000313" key="1">
    <source>
        <dbReference type="EMBL" id="JAH09303.1"/>
    </source>
</evidence>
<dbReference type="AlphaFoldDB" id="A0A0E9PZM4"/>
<organism evidence="1">
    <name type="scientific">Anguilla anguilla</name>
    <name type="common">European freshwater eel</name>
    <name type="synonym">Muraena anguilla</name>
    <dbReference type="NCBI Taxonomy" id="7936"/>
    <lineage>
        <taxon>Eukaryota</taxon>
        <taxon>Metazoa</taxon>
        <taxon>Chordata</taxon>
        <taxon>Craniata</taxon>
        <taxon>Vertebrata</taxon>
        <taxon>Euteleostomi</taxon>
        <taxon>Actinopterygii</taxon>
        <taxon>Neopterygii</taxon>
        <taxon>Teleostei</taxon>
        <taxon>Anguilliformes</taxon>
        <taxon>Anguillidae</taxon>
        <taxon>Anguilla</taxon>
    </lineage>
</organism>
<sequence>MYSKWITRNNLKIYFSPDEGRVRLQRVGPARLKLSCHVSIKAFNFTIRRALDSYLFATCYF</sequence>
<accession>A0A0E9PZM4</accession>
<name>A0A0E9PZM4_ANGAN</name>
<protein>
    <submittedName>
        <fullName evidence="1">Uncharacterized protein</fullName>
    </submittedName>
</protein>
<proteinExistence type="predicted"/>
<reference evidence="1" key="2">
    <citation type="journal article" date="2015" name="Fish Shellfish Immunol.">
        <title>Early steps in the European eel (Anguilla anguilla)-Vibrio vulnificus interaction in the gills: Role of the RtxA13 toxin.</title>
        <authorList>
            <person name="Callol A."/>
            <person name="Pajuelo D."/>
            <person name="Ebbesson L."/>
            <person name="Teles M."/>
            <person name="MacKenzie S."/>
            <person name="Amaro C."/>
        </authorList>
    </citation>
    <scope>NUCLEOTIDE SEQUENCE</scope>
</reference>